<sequence length="66" mass="7318">MLQLNKHHFPMVLTSIILHNHHCFATSLCNKSPSSFETRLNPSNATFVTNKCSTIFDAINTVGSSL</sequence>
<evidence type="ECO:0000313" key="1">
    <source>
        <dbReference type="EMBL" id="JAD91069.1"/>
    </source>
</evidence>
<reference evidence="1" key="1">
    <citation type="submission" date="2014-09" db="EMBL/GenBank/DDBJ databases">
        <authorList>
            <person name="Magalhaes I.L.F."/>
            <person name="Oliveira U."/>
            <person name="Santos F.R."/>
            <person name="Vidigal T.H.D.A."/>
            <person name="Brescovit A.D."/>
            <person name="Santos A.J."/>
        </authorList>
    </citation>
    <scope>NUCLEOTIDE SEQUENCE</scope>
    <source>
        <tissue evidence="1">Shoot tissue taken approximately 20 cm above the soil surface</tissue>
    </source>
</reference>
<organism evidence="1">
    <name type="scientific">Arundo donax</name>
    <name type="common">Giant reed</name>
    <name type="synonym">Donax arundinaceus</name>
    <dbReference type="NCBI Taxonomy" id="35708"/>
    <lineage>
        <taxon>Eukaryota</taxon>
        <taxon>Viridiplantae</taxon>
        <taxon>Streptophyta</taxon>
        <taxon>Embryophyta</taxon>
        <taxon>Tracheophyta</taxon>
        <taxon>Spermatophyta</taxon>
        <taxon>Magnoliopsida</taxon>
        <taxon>Liliopsida</taxon>
        <taxon>Poales</taxon>
        <taxon>Poaceae</taxon>
        <taxon>PACMAD clade</taxon>
        <taxon>Arundinoideae</taxon>
        <taxon>Arundineae</taxon>
        <taxon>Arundo</taxon>
    </lineage>
</organism>
<proteinExistence type="predicted"/>
<name>A0A0A9DR68_ARUDO</name>
<reference evidence="1" key="2">
    <citation type="journal article" date="2015" name="Data Brief">
        <title>Shoot transcriptome of the giant reed, Arundo donax.</title>
        <authorList>
            <person name="Barrero R.A."/>
            <person name="Guerrero F.D."/>
            <person name="Moolhuijzen P."/>
            <person name="Goolsby J.A."/>
            <person name="Tidwell J."/>
            <person name="Bellgard S.E."/>
            <person name="Bellgard M.I."/>
        </authorList>
    </citation>
    <scope>NUCLEOTIDE SEQUENCE</scope>
    <source>
        <tissue evidence="1">Shoot tissue taken approximately 20 cm above the soil surface</tissue>
    </source>
</reference>
<dbReference type="AlphaFoldDB" id="A0A0A9DR68"/>
<accession>A0A0A9DR68</accession>
<protein>
    <submittedName>
        <fullName evidence="1">Uncharacterized protein</fullName>
    </submittedName>
</protein>
<dbReference type="EMBL" id="GBRH01206826">
    <property type="protein sequence ID" value="JAD91069.1"/>
    <property type="molecule type" value="Transcribed_RNA"/>
</dbReference>